<sequence>MINQTTTTTQPTASTSSRPADPLSPGAAIDEDEDEIIREALARMKRVKMRKAVEAVKKKAVEEAGARKATEEAERKKKVVARHQATQDARDRAVWA</sequence>
<feature type="compositionally biased region" description="Low complexity" evidence="1">
    <location>
        <begin position="1"/>
        <end position="20"/>
    </location>
</feature>
<name>A0A1Q3ERC9_LENED</name>
<dbReference type="Proteomes" id="UP000188533">
    <property type="component" value="Unassembled WGS sequence"/>
</dbReference>
<evidence type="ECO:0000313" key="3">
    <source>
        <dbReference type="Proteomes" id="UP000188533"/>
    </source>
</evidence>
<gene>
    <name evidence="2" type="ORF">LENED_011941</name>
</gene>
<feature type="region of interest" description="Disordered" evidence="1">
    <location>
        <begin position="63"/>
        <end position="96"/>
    </location>
</feature>
<reference evidence="2 3" key="2">
    <citation type="submission" date="2017-02" db="EMBL/GenBank/DDBJ databases">
        <title>A genome survey and senescence transcriptome analysis in Lentinula edodes.</title>
        <authorList>
            <person name="Sakamoto Y."/>
            <person name="Nakade K."/>
            <person name="Sato S."/>
            <person name="Yoshida Y."/>
            <person name="Miyazaki K."/>
            <person name="Natsume S."/>
            <person name="Konno N."/>
        </authorList>
    </citation>
    <scope>NUCLEOTIDE SEQUENCE [LARGE SCALE GENOMIC DNA]</scope>
    <source>
        <strain evidence="2 3">NBRC 111202</strain>
    </source>
</reference>
<dbReference type="AlphaFoldDB" id="A0A1Q3ERC9"/>
<organism evidence="2 3">
    <name type="scientific">Lentinula edodes</name>
    <name type="common">Shiitake mushroom</name>
    <name type="synonym">Lentinus edodes</name>
    <dbReference type="NCBI Taxonomy" id="5353"/>
    <lineage>
        <taxon>Eukaryota</taxon>
        <taxon>Fungi</taxon>
        <taxon>Dikarya</taxon>
        <taxon>Basidiomycota</taxon>
        <taxon>Agaricomycotina</taxon>
        <taxon>Agaricomycetes</taxon>
        <taxon>Agaricomycetidae</taxon>
        <taxon>Agaricales</taxon>
        <taxon>Marasmiineae</taxon>
        <taxon>Omphalotaceae</taxon>
        <taxon>Lentinula</taxon>
    </lineage>
</organism>
<keyword evidence="3" id="KW-1185">Reference proteome</keyword>
<reference evidence="2 3" key="1">
    <citation type="submission" date="2016-08" db="EMBL/GenBank/DDBJ databases">
        <authorList>
            <consortium name="Lentinula edodes genome sequencing consortium"/>
            <person name="Sakamoto Y."/>
            <person name="Nakade K."/>
            <person name="Sato S."/>
            <person name="Yoshida Y."/>
            <person name="Miyazaki K."/>
            <person name="Natsume S."/>
            <person name="Konno N."/>
        </authorList>
    </citation>
    <scope>NUCLEOTIDE SEQUENCE [LARGE SCALE GENOMIC DNA]</scope>
    <source>
        <strain evidence="2 3">NBRC 111202</strain>
    </source>
</reference>
<dbReference type="EMBL" id="BDGU01001253">
    <property type="protein sequence ID" value="GAW09756.1"/>
    <property type="molecule type" value="Genomic_DNA"/>
</dbReference>
<feature type="compositionally biased region" description="Basic and acidic residues" evidence="1">
    <location>
        <begin position="63"/>
        <end position="75"/>
    </location>
</feature>
<accession>A0A1Q3ERC9</accession>
<proteinExistence type="predicted"/>
<feature type="region of interest" description="Disordered" evidence="1">
    <location>
        <begin position="1"/>
        <end position="32"/>
    </location>
</feature>
<evidence type="ECO:0000256" key="1">
    <source>
        <dbReference type="SAM" id="MobiDB-lite"/>
    </source>
</evidence>
<protein>
    <submittedName>
        <fullName evidence="2">Uncharacterized protein</fullName>
    </submittedName>
</protein>
<comment type="caution">
    <text evidence="2">The sequence shown here is derived from an EMBL/GenBank/DDBJ whole genome shotgun (WGS) entry which is preliminary data.</text>
</comment>
<evidence type="ECO:0000313" key="2">
    <source>
        <dbReference type="EMBL" id="GAW09756.1"/>
    </source>
</evidence>